<dbReference type="CDD" id="cd05233">
    <property type="entry name" value="SDR_c"/>
    <property type="match status" value="1"/>
</dbReference>
<evidence type="ECO:0000313" key="5">
    <source>
        <dbReference type="Proteomes" id="UP000052232"/>
    </source>
</evidence>
<comment type="caution">
    <text evidence="4">The sequence shown here is derived from an EMBL/GenBank/DDBJ whole genome shotgun (WGS) entry which is preliminary data.</text>
</comment>
<dbReference type="AlphaFoldDB" id="A0A0J7Y3K1"/>
<keyword evidence="2" id="KW-0560">Oxidoreductase</keyword>
<dbReference type="FunFam" id="3.40.50.720:FF:000084">
    <property type="entry name" value="Short-chain dehydrogenase reductase"/>
    <property type="match status" value="1"/>
</dbReference>
<name>A0A0J7Y3K1_9SPHN</name>
<dbReference type="PANTHER" id="PTHR24321">
    <property type="entry name" value="DEHYDROGENASES, SHORT CHAIN"/>
    <property type="match status" value="1"/>
</dbReference>
<reference evidence="4 5" key="1">
    <citation type="journal article" date="2015" name="G3 (Bethesda)">
        <title>Insights into Ongoing Evolution of the Hexachlorocyclohexane Catabolic Pathway from Comparative Genomics of Ten Sphingomonadaceae Strains.</title>
        <authorList>
            <person name="Pearce S.L."/>
            <person name="Oakeshott J.G."/>
            <person name="Pandey G."/>
        </authorList>
    </citation>
    <scope>NUCLEOTIDE SEQUENCE [LARGE SCALE GENOMIC DNA]</scope>
    <source>
        <strain evidence="4 5">LL01</strain>
    </source>
</reference>
<proteinExistence type="inferred from homology"/>
<dbReference type="Pfam" id="PF13561">
    <property type="entry name" value="adh_short_C2"/>
    <property type="match status" value="1"/>
</dbReference>
<evidence type="ECO:0000313" key="4">
    <source>
        <dbReference type="EMBL" id="KMS58272.1"/>
    </source>
</evidence>
<comment type="catalytic activity">
    <reaction evidence="3">
        <text>2,5-dichlorocyclohexa-2,5-dien-1,4-diol + NAD(+) = 2,5-dichlorohydroquinone + NADH + H(+)</text>
        <dbReference type="Rhea" id="RHEA:15741"/>
        <dbReference type="ChEBI" id="CHEBI:15378"/>
        <dbReference type="ChEBI" id="CHEBI:27545"/>
        <dbReference type="ChEBI" id="CHEBI:28975"/>
        <dbReference type="ChEBI" id="CHEBI:57540"/>
        <dbReference type="ChEBI" id="CHEBI:57945"/>
    </reaction>
</comment>
<organism evidence="4 5">
    <name type="scientific">Sphingobium cupriresistens LL01</name>
    <dbReference type="NCBI Taxonomy" id="1420583"/>
    <lineage>
        <taxon>Bacteria</taxon>
        <taxon>Pseudomonadati</taxon>
        <taxon>Pseudomonadota</taxon>
        <taxon>Alphaproteobacteria</taxon>
        <taxon>Sphingomonadales</taxon>
        <taxon>Sphingomonadaceae</taxon>
        <taxon>Sphingobium</taxon>
    </lineage>
</organism>
<accession>A0A0J7Y3K1</accession>
<dbReference type="EMBL" id="JACT01000001">
    <property type="protein sequence ID" value="KMS58272.1"/>
    <property type="molecule type" value="Genomic_DNA"/>
</dbReference>
<evidence type="ECO:0000256" key="1">
    <source>
        <dbReference type="ARBA" id="ARBA00006484"/>
    </source>
</evidence>
<keyword evidence="5" id="KW-1185">Reference proteome</keyword>
<dbReference type="InterPro" id="IPR020904">
    <property type="entry name" value="Sc_DH/Rdtase_CS"/>
</dbReference>
<dbReference type="PROSITE" id="PS00061">
    <property type="entry name" value="ADH_SHORT"/>
    <property type="match status" value="1"/>
</dbReference>
<dbReference type="PRINTS" id="PR00080">
    <property type="entry name" value="SDRFAMILY"/>
</dbReference>
<dbReference type="GO" id="GO:0016491">
    <property type="term" value="F:oxidoreductase activity"/>
    <property type="evidence" value="ECO:0007669"/>
    <property type="project" value="UniProtKB-KW"/>
</dbReference>
<dbReference type="InterPro" id="IPR036291">
    <property type="entry name" value="NAD(P)-bd_dom_sf"/>
</dbReference>
<dbReference type="Gene3D" id="3.40.50.720">
    <property type="entry name" value="NAD(P)-binding Rossmann-like Domain"/>
    <property type="match status" value="1"/>
</dbReference>
<dbReference type="PANTHER" id="PTHR24321:SF8">
    <property type="entry name" value="ESTRADIOL 17-BETA-DEHYDROGENASE 8-RELATED"/>
    <property type="match status" value="1"/>
</dbReference>
<dbReference type="Proteomes" id="UP000052232">
    <property type="component" value="Unassembled WGS sequence"/>
</dbReference>
<sequence length="258" mass="27064">MDLAGKKIIVTGGAQGIGAAIVRAYVAAGATTVAMDLQEELGHRTAAEASEHGPGQATFQLLDVTNRGAVDKAFEEAAARLGGLDVMVNVAGVQSFVDVIQVDEAAYRRLFDINVLGTMNTNGAAYLAMKPRGNGAIINFGSESGLTGEPDNAVYGATKGAVHTWTRSVARQWGPDGIRVNAVLPYVVTPMYQKFRDALSPEALARHDHEVQTAIPLGGKFGDPDKDLAPVLVFLASDASRFITGQMLAVDGGLVSVR</sequence>
<gene>
    <name evidence="4" type="ORF">V473_09095</name>
</gene>
<comment type="similarity">
    <text evidence="1">Belongs to the short-chain dehydrogenases/reductases (SDR) family.</text>
</comment>
<evidence type="ECO:0000256" key="3">
    <source>
        <dbReference type="ARBA" id="ARBA00051383"/>
    </source>
</evidence>
<protein>
    <submittedName>
        <fullName evidence="4">Short-chain dehydrogenase</fullName>
    </submittedName>
</protein>
<evidence type="ECO:0000256" key="2">
    <source>
        <dbReference type="ARBA" id="ARBA00023002"/>
    </source>
</evidence>
<dbReference type="PRINTS" id="PR00081">
    <property type="entry name" value="GDHRDH"/>
</dbReference>
<dbReference type="InterPro" id="IPR002347">
    <property type="entry name" value="SDR_fam"/>
</dbReference>
<dbReference type="STRING" id="1420583.V473_09095"/>
<dbReference type="RefSeq" id="WP_066602711.1">
    <property type="nucleotide sequence ID" value="NZ_KQ130434.1"/>
</dbReference>
<dbReference type="PATRIC" id="fig|1420583.3.peg.1827"/>
<dbReference type="SUPFAM" id="SSF51735">
    <property type="entry name" value="NAD(P)-binding Rossmann-fold domains"/>
    <property type="match status" value="1"/>
</dbReference>